<dbReference type="Gene3D" id="1.10.150.240">
    <property type="entry name" value="Putative phosphatase, domain 2"/>
    <property type="match status" value="1"/>
</dbReference>
<dbReference type="InterPro" id="IPR006328">
    <property type="entry name" value="2-HAD"/>
</dbReference>
<organism evidence="4 5">
    <name type="scientific">Roseicella aerolata</name>
    <dbReference type="NCBI Taxonomy" id="2883479"/>
    <lineage>
        <taxon>Bacteria</taxon>
        <taxon>Pseudomonadati</taxon>
        <taxon>Pseudomonadota</taxon>
        <taxon>Alphaproteobacteria</taxon>
        <taxon>Acetobacterales</taxon>
        <taxon>Roseomonadaceae</taxon>
        <taxon>Roseicella</taxon>
    </lineage>
</organism>
<dbReference type="PANTHER" id="PTHR43316">
    <property type="entry name" value="HYDROLASE, HALOACID DELAHOGENASE-RELATED"/>
    <property type="match status" value="1"/>
</dbReference>
<dbReference type="InterPro" id="IPR036412">
    <property type="entry name" value="HAD-like_sf"/>
</dbReference>
<gene>
    <name evidence="4" type="ORF">LHA35_10730</name>
</gene>
<dbReference type="Gene3D" id="3.40.50.1000">
    <property type="entry name" value="HAD superfamily/HAD-like"/>
    <property type="match status" value="1"/>
</dbReference>
<dbReference type="SFLD" id="SFLDG01135">
    <property type="entry name" value="C1.5.6:_HAD__Beta-PGM__Phospha"/>
    <property type="match status" value="1"/>
</dbReference>
<dbReference type="PANTHER" id="PTHR43316:SF3">
    <property type="entry name" value="HALOACID DEHALOGENASE, TYPE II (AFU_ORTHOLOGUE AFUA_2G07750)-RELATED"/>
    <property type="match status" value="1"/>
</dbReference>
<dbReference type="InterPro" id="IPR023214">
    <property type="entry name" value="HAD_sf"/>
</dbReference>
<dbReference type="InterPro" id="IPR023198">
    <property type="entry name" value="PGP-like_dom2"/>
</dbReference>
<dbReference type="InterPro" id="IPR051540">
    <property type="entry name" value="S-2-haloacid_dehalogenase"/>
</dbReference>
<dbReference type="Proteomes" id="UP001139311">
    <property type="component" value="Unassembled WGS sequence"/>
</dbReference>
<proteinExistence type="inferred from homology"/>
<dbReference type="RefSeq" id="WP_226608129.1">
    <property type="nucleotide sequence ID" value="NZ_JAJAQI010000013.1"/>
</dbReference>
<keyword evidence="2 3" id="KW-0378">Hydrolase</keyword>
<dbReference type="SUPFAM" id="SSF56784">
    <property type="entry name" value="HAD-like"/>
    <property type="match status" value="1"/>
</dbReference>
<protein>
    <recommendedName>
        <fullName evidence="3">(S)-2-haloacid dehalogenase</fullName>
        <ecNumber evidence="3">3.8.1.2</ecNumber>
    </recommendedName>
    <alternativeName>
        <fullName evidence="3">2-haloalkanoic acid dehalogenase</fullName>
    </alternativeName>
    <alternativeName>
        <fullName evidence="3">Halocarboxylic acid halidohydrolase</fullName>
    </alternativeName>
    <alternativeName>
        <fullName evidence="3">L-2-haloacid dehalogenase</fullName>
    </alternativeName>
</protein>
<evidence type="ECO:0000313" key="5">
    <source>
        <dbReference type="Proteomes" id="UP001139311"/>
    </source>
</evidence>
<comment type="catalytic activity">
    <reaction evidence="3">
        <text>an (S)-2-haloacid + H2O = a (2R)-2-hydroxycarboxylate + a halide anion + H(+)</text>
        <dbReference type="Rhea" id="RHEA:11192"/>
        <dbReference type="ChEBI" id="CHEBI:15377"/>
        <dbReference type="ChEBI" id="CHEBI:15378"/>
        <dbReference type="ChEBI" id="CHEBI:16042"/>
        <dbReference type="ChEBI" id="CHEBI:58314"/>
        <dbReference type="ChEBI" id="CHEBI:137405"/>
        <dbReference type="EC" id="3.8.1.2"/>
    </reaction>
</comment>
<comment type="function">
    <text evidence="3">Catalyzes the hydrolytic dehalogenation of small (S)-2-haloalkanoic acids to yield the corresponding (R)-2-hydroxyalkanoic acids.</text>
</comment>
<evidence type="ECO:0000256" key="2">
    <source>
        <dbReference type="ARBA" id="ARBA00022801"/>
    </source>
</evidence>
<evidence type="ECO:0000256" key="3">
    <source>
        <dbReference type="RuleBase" id="RU368077"/>
    </source>
</evidence>
<dbReference type="CDD" id="cd02588">
    <property type="entry name" value="HAD_L2-DEX"/>
    <property type="match status" value="1"/>
</dbReference>
<dbReference type="InterPro" id="IPR006439">
    <property type="entry name" value="HAD-SF_hydro_IA"/>
</dbReference>
<dbReference type="SFLD" id="SFLDG01129">
    <property type="entry name" value="C1.5:_HAD__Beta-PGM__Phosphata"/>
    <property type="match status" value="1"/>
</dbReference>
<evidence type="ECO:0000256" key="1">
    <source>
        <dbReference type="ARBA" id="ARBA00008106"/>
    </source>
</evidence>
<dbReference type="NCBIfam" id="TIGR01493">
    <property type="entry name" value="HAD-SF-IA-v2"/>
    <property type="match status" value="1"/>
</dbReference>
<dbReference type="AlphaFoldDB" id="A0A9X1L7P5"/>
<reference evidence="4" key="1">
    <citation type="submission" date="2021-10" db="EMBL/GenBank/DDBJ databases">
        <title>Roseicella aerolatum sp. nov., isolated from aerosols of e-waste dismantling site.</title>
        <authorList>
            <person name="Qin T."/>
        </authorList>
    </citation>
    <scope>NUCLEOTIDE SEQUENCE</scope>
    <source>
        <strain evidence="4">GB24</strain>
    </source>
</reference>
<dbReference type="SFLD" id="SFLDS00003">
    <property type="entry name" value="Haloacid_Dehalogenase"/>
    <property type="match status" value="1"/>
</dbReference>
<accession>A0A9X1L7P5</accession>
<dbReference type="EC" id="3.8.1.2" evidence="3"/>
<dbReference type="Pfam" id="PF00702">
    <property type="entry name" value="Hydrolase"/>
    <property type="match status" value="1"/>
</dbReference>
<evidence type="ECO:0000313" key="4">
    <source>
        <dbReference type="EMBL" id="MCB4822206.1"/>
    </source>
</evidence>
<dbReference type="PRINTS" id="PR00413">
    <property type="entry name" value="HADHALOGNASE"/>
</dbReference>
<name>A0A9X1L7P5_9PROT</name>
<comment type="caution">
    <text evidence="4">The sequence shown here is derived from an EMBL/GenBank/DDBJ whole genome shotgun (WGS) entry which is preliminary data.</text>
</comment>
<keyword evidence="5" id="KW-1185">Reference proteome</keyword>
<dbReference type="GO" id="GO:0018784">
    <property type="term" value="F:(S)-2-haloacid dehalogenase activity"/>
    <property type="evidence" value="ECO:0007669"/>
    <property type="project" value="UniProtKB-UniRule"/>
</dbReference>
<dbReference type="EMBL" id="JAJAQI010000013">
    <property type="protein sequence ID" value="MCB4822206.1"/>
    <property type="molecule type" value="Genomic_DNA"/>
</dbReference>
<sequence length="222" mass="24169">MPPPKAAIFDAYGTLLDVHAAVGHHAARLGQRAQPVSALWRAKQIEWSWILSATGAYEPFWTLTEKALDHALAVHGLRDAALRADLLEAYRRLDAYPEAAPMLAALRARGIPTAILSNGSPEMLDASVAAGGLGALLDDVLSVHPLRCFKPDARVYALAMARFACQPHEVAFVSSNPWDAYDAMRFGFRVFWVNRAGGPAEYWLDQTATILPDLAGLPERLA</sequence>
<comment type="similarity">
    <text evidence="1 3">Belongs to the HAD-like hydrolase superfamily. S-2-haloalkanoic acid dehalogenase family.</text>
</comment>
<dbReference type="SFLD" id="SFLDF00045">
    <property type="entry name" value="2-haloacid_dehalogenase"/>
    <property type="match status" value="1"/>
</dbReference>
<dbReference type="NCBIfam" id="TIGR01428">
    <property type="entry name" value="HAD_type_II"/>
    <property type="match status" value="1"/>
</dbReference>